<evidence type="ECO:0000313" key="2">
    <source>
        <dbReference type="Proteomes" id="UP000588586"/>
    </source>
</evidence>
<accession>A0A849HD96</accession>
<dbReference type="AlphaFoldDB" id="A0A849HD96"/>
<dbReference type="Proteomes" id="UP000588586">
    <property type="component" value="Unassembled WGS sequence"/>
</dbReference>
<keyword evidence="2" id="KW-1185">Reference proteome</keyword>
<protein>
    <recommendedName>
        <fullName evidence="3">XRE family transcriptional regulator</fullName>
    </recommendedName>
</protein>
<organism evidence="1 2">
    <name type="scientific">Knoellia koreensis</name>
    <dbReference type="NCBI Taxonomy" id="2730921"/>
    <lineage>
        <taxon>Bacteria</taxon>
        <taxon>Bacillati</taxon>
        <taxon>Actinomycetota</taxon>
        <taxon>Actinomycetes</taxon>
        <taxon>Micrococcales</taxon>
        <taxon>Intrasporangiaceae</taxon>
        <taxon>Knoellia</taxon>
    </lineage>
</organism>
<dbReference type="EMBL" id="JABEPQ010000005">
    <property type="protein sequence ID" value="NNM47870.1"/>
    <property type="molecule type" value="Genomic_DNA"/>
</dbReference>
<name>A0A849HD96_9MICO</name>
<proteinExistence type="predicted"/>
<evidence type="ECO:0008006" key="3">
    <source>
        <dbReference type="Google" id="ProtNLM"/>
    </source>
</evidence>
<reference evidence="1 2" key="1">
    <citation type="submission" date="2020-04" db="EMBL/GenBank/DDBJ databases">
        <title>Knoellia sp. isolate from air conditioner.</title>
        <authorList>
            <person name="Chea S."/>
            <person name="Kim D.-U."/>
        </authorList>
    </citation>
    <scope>NUCLEOTIDE SEQUENCE [LARGE SCALE GENOMIC DNA]</scope>
    <source>
        <strain evidence="1 2">DB2414S</strain>
    </source>
</reference>
<dbReference type="RefSeq" id="WP_171244996.1">
    <property type="nucleotide sequence ID" value="NZ_JABEPQ010000005.1"/>
</dbReference>
<sequence>MTNSLGIFVGEQLRLLGWTRATLRERTGIDEWTLEAILEAPVLPEWPEPHVMLAIAGALGLPVREIVLQAAQGSGLSVLTPLNPTETLMLASSEELMAEVRRRLALGARTGQYLSSVAGSYDELDTPSA</sequence>
<evidence type="ECO:0000313" key="1">
    <source>
        <dbReference type="EMBL" id="NNM47870.1"/>
    </source>
</evidence>
<gene>
    <name evidence="1" type="ORF">HJG52_17940</name>
</gene>
<comment type="caution">
    <text evidence="1">The sequence shown here is derived from an EMBL/GenBank/DDBJ whole genome shotgun (WGS) entry which is preliminary data.</text>
</comment>